<dbReference type="EMBL" id="JAAZHI010000004">
    <property type="protein sequence ID" value="NLA54719.1"/>
    <property type="molecule type" value="Genomic_DNA"/>
</dbReference>
<evidence type="ECO:0000256" key="1">
    <source>
        <dbReference type="SAM" id="Phobius"/>
    </source>
</evidence>
<feature type="transmembrane region" description="Helical" evidence="1">
    <location>
        <begin position="69"/>
        <end position="94"/>
    </location>
</feature>
<feature type="transmembrane region" description="Helical" evidence="1">
    <location>
        <begin position="22"/>
        <end position="49"/>
    </location>
</feature>
<dbReference type="AlphaFoldDB" id="A0A7X6PMD7"/>
<evidence type="ECO:0000313" key="2">
    <source>
        <dbReference type="EMBL" id="NLA54719.1"/>
    </source>
</evidence>
<comment type="caution">
    <text evidence="2">The sequence shown here is derived from an EMBL/GenBank/DDBJ whole genome shotgun (WGS) entry which is preliminary data.</text>
</comment>
<keyword evidence="1" id="KW-0472">Membrane</keyword>
<evidence type="ECO:0000313" key="3">
    <source>
        <dbReference type="Proteomes" id="UP000557899"/>
    </source>
</evidence>
<dbReference type="PANTHER" id="PTHR37308">
    <property type="entry name" value="INTEGRAL MEMBRANE PROTEIN"/>
    <property type="match status" value="1"/>
</dbReference>
<feature type="transmembrane region" description="Helical" evidence="1">
    <location>
        <begin position="100"/>
        <end position="119"/>
    </location>
</feature>
<organism evidence="2 3">
    <name type="scientific">Corynebacterium humireducens</name>
    <dbReference type="NCBI Taxonomy" id="1223514"/>
    <lineage>
        <taxon>Bacteria</taxon>
        <taxon>Bacillati</taxon>
        <taxon>Actinomycetota</taxon>
        <taxon>Actinomycetes</taxon>
        <taxon>Mycobacteriales</taxon>
        <taxon>Corynebacteriaceae</taxon>
        <taxon>Corynebacterium</taxon>
    </lineage>
</organism>
<keyword evidence="1" id="KW-0812">Transmembrane</keyword>
<gene>
    <name evidence="2" type="ORF">GX859_00235</name>
</gene>
<feature type="transmembrane region" description="Helical" evidence="1">
    <location>
        <begin position="204"/>
        <end position="223"/>
    </location>
</feature>
<accession>A0A7X6PMD7</accession>
<feature type="transmembrane region" description="Helical" evidence="1">
    <location>
        <begin position="265"/>
        <end position="286"/>
    </location>
</feature>
<proteinExistence type="predicted"/>
<dbReference type="PANTHER" id="PTHR37308:SF1">
    <property type="entry name" value="POLYPRENYL-PHOSPHATE TRANSPORTER"/>
    <property type="match status" value="1"/>
</dbReference>
<dbReference type="Proteomes" id="UP000557899">
    <property type="component" value="Unassembled WGS sequence"/>
</dbReference>
<feature type="transmembrane region" description="Helical" evidence="1">
    <location>
        <begin position="158"/>
        <end position="175"/>
    </location>
</feature>
<keyword evidence="1" id="KW-1133">Transmembrane helix</keyword>
<name>A0A7X6PMD7_9CORY</name>
<feature type="transmembrane region" description="Helical" evidence="1">
    <location>
        <begin position="131"/>
        <end position="152"/>
    </location>
</feature>
<dbReference type="Pfam" id="PF04018">
    <property type="entry name" value="VCA0040-like"/>
    <property type="match status" value="1"/>
</dbReference>
<reference evidence="2 3" key="1">
    <citation type="journal article" date="2020" name="Biotechnol. Biofuels">
        <title>New insights from the biogas microbiome by comprehensive genome-resolved metagenomics of nearly 1600 species originating from multiple anaerobic digesters.</title>
        <authorList>
            <person name="Campanaro S."/>
            <person name="Treu L."/>
            <person name="Rodriguez-R L.M."/>
            <person name="Kovalovszki A."/>
            <person name="Ziels R.M."/>
            <person name="Maus I."/>
            <person name="Zhu X."/>
            <person name="Kougias P.G."/>
            <person name="Basile A."/>
            <person name="Luo G."/>
            <person name="Schluter A."/>
            <person name="Konstantinidis K.T."/>
            <person name="Angelidaki I."/>
        </authorList>
    </citation>
    <scope>NUCLEOTIDE SEQUENCE [LARGE SCALE GENOMIC DNA]</scope>
    <source>
        <strain evidence="2">AS15tlH2ME_198</strain>
    </source>
</reference>
<sequence length="305" mass="32522">MTTTHHYPARTPRTPLHVLANLIRGALIGMAELVPGISGGTVALVVGVYERALNAANQLLRRQFAKVDWLLLISIGVGMVTAVFTMSTVLHNFVENSPEYARALFLGMVAVSIWVPLAMMDPRDLRRRAGMVIPLFLLAAVAGFLGTSFVSAPREDPALPVIFLAAAVAVCALVLPGISGSYMLLAVGLYTPIMGSLSNREWPVIFTFMAGALVGIALFIKVLTWALEKHRTVSLTLMAGLMLGSLRSLWPWQDADANLLSPGGNVLAIVGLIALGGAVVAVFIIADRVATTRRESEVITESLPA</sequence>
<dbReference type="InterPro" id="IPR007163">
    <property type="entry name" value="VCA0040-like"/>
</dbReference>
<protein>
    <submittedName>
        <fullName evidence="2">DUF368 domain-containing protein</fullName>
    </submittedName>
</protein>